<reference evidence="1 2" key="1">
    <citation type="journal article" date="2016" name="Nat. Commun.">
        <title>Thousands of microbial genomes shed light on interconnected biogeochemical processes in an aquifer system.</title>
        <authorList>
            <person name="Anantharaman K."/>
            <person name="Brown C.T."/>
            <person name="Hug L.A."/>
            <person name="Sharon I."/>
            <person name="Castelle C.J."/>
            <person name="Probst A.J."/>
            <person name="Thomas B.C."/>
            <person name="Singh A."/>
            <person name="Wilkins M.J."/>
            <person name="Karaoz U."/>
            <person name="Brodie E.L."/>
            <person name="Williams K.H."/>
            <person name="Hubbard S.S."/>
            <person name="Banfield J.F."/>
        </authorList>
    </citation>
    <scope>NUCLEOTIDE SEQUENCE [LARGE SCALE GENOMIC DNA]</scope>
</reference>
<dbReference type="SUPFAM" id="SSF50118">
    <property type="entry name" value="Cell growth inhibitor/plasmid maintenance toxic component"/>
    <property type="match status" value="1"/>
</dbReference>
<protein>
    <recommendedName>
        <fullName evidence="3">Toxin-antitoxin system protein</fullName>
    </recommendedName>
</protein>
<name>A0A1G2ICF6_9BACT</name>
<gene>
    <name evidence="1" type="ORF">A2908_03870</name>
</gene>
<dbReference type="GO" id="GO:0003677">
    <property type="term" value="F:DNA binding"/>
    <property type="evidence" value="ECO:0007669"/>
    <property type="project" value="InterPro"/>
</dbReference>
<dbReference type="Pfam" id="PF02452">
    <property type="entry name" value="PemK_toxin"/>
    <property type="match status" value="1"/>
</dbReference>
<proteinExistence type="predicted"/>
<evidence type="ECO:0008006" key="3">
    <source>
        <dbReference type="Google" id="ProtNLM"/>
    </source>
</evidence>
<evidence type="ECO:0000313" key="1">
    <source>
        <dbReference type="EMBL" id="OGZ72251.1"/>
    </source>
</evidence>
<dbReference type="InterPro" id="IPR003477">
    <property type="entry name" value="PemK-like"/>
</dbReference>
<organism evidence="1 2">
    <name type="scientific">Candidatus Staskawiczbacteria bacterium RIFCSPLOWO2_01_FULL_38_12b</name>
    <dbReference type="NCBI Taxonomy" id="1802214"/>
    <lineage>
        <taxon>Bacteria</taxon>
        <taxon>Candidatus Staskawicziibacteriota</taxon>
    </lineage>
</organism>
<accession>A0A1G2ICF6</accession>
<dbReference type="STRING" id="1802214.A2908_03870"/>
<comment type="caution">
    <text evidence="1">The sequence shown here is derived from an EMBL/GenBank/DDBJ whole genome shotgun (WGS) entry which is preliminary data.</text>
</comment>
<dbReference type="AlphaFoldDB" id="A0A1G2ICF6"/>
<dbReference type="EMBL" id="MHPA01000028">
    <property type="protein sequence ID" value="OGZ72251.1"/>
    <property type="molecule type" value="Genomic_DNA"/>
</dbReference>
<dbReference type="Proteomes" id="UP000176774">
    <property type="component" value="Unassembled WGS sequence"/>
</dbReference>
<dbReference type="Gene3D" id="2.30.30.110">
    <property type="match status" value="1"/>
</dbReference>
<dbReference type="InterPro" id="IPR011067">
    <property type="entry name" value="Plasmid_toxin/cell-grow_inhib"/>
</dbReference>
<evidence type="ECO:0000313" key="2">
    <source>
        <dbReference type="Proteomes" id="UP000176774"/>
    </source>
</evidence>
<sequence>MKKDFDHWNIKKKKLEEVKDKFLFKQGDIWWCSVGLNIRTESCGKGENYQRPVLILKKLSSESFVGVPLSTKEKTGSWFIDITIHGEKRYALLYQIRMFSTNRFQHRFAALDETDFIRVKEKLKVLLEL</sequence>